<comment type="caution">
    <text evidence="1">The sequence shown here is derived from an EMBL/GenBank/DDBJ whole genome shotgun (WGS) entry which is preliminary data.</text>
</comment>
<dbReference type="InterPro" id="IPR036291">
    <property type="entry name" value="NAD(P)-bd_dom_sf"/>
</dbReference>
<keyword evidence="1" id="KW-0560">Oxidoreductase</keyword>
<sequence>MLQTLDAATTAARLPYAALADAVAQVLRDARAGRAQAPARLVMPVAGGGSLLLMPASNADIAITKIITVHPHNPAQGLAAIHGEVVVMDARTGERRLMLDGPTVTAHRTAAVSLLAARLLAPEPAGDLLLIGAGAQARAHLEAFRFGLGTRRVTIIARTAASADGLAGYARALGMDSTALAGGDAAGVAEAARAVLSQTPLVITATPSSQPVLPDLGDPSHPGGYAWGAHHFITAVGAFRSDMAELPPRLCVHAAAVDRLYADTLVDLEAEAGDLLQAGVPWSRVRPLQQCVDTPPDTFTQPAPVSPVVFKSVGSALWDLAACVLALSKASLFKN</sequence>
<protein>
    <submittedName>
        <fullName evidence="1">Delta(1)-pyrroline-2-carboxylate reductase 1</fullName>
        <ecNumber evidence="1">1.5.1.49</ecNumber>
    </submittedName>
</protein>
<dbReference type="PIRSF" id="PIRSF001439">
    <property type="entry name" value="CryM"/>
    <property type="match status" value="1"/>
</dbReference>
<dbReference type="InterPro" id="IPR023401">
    <property type="entry name" value="ODC_N"/>
</dbReference>
<dbReference type="PANTHER" id="PTHR13812">
    <property type="entry name" value="KETIMINE REDUCTASE MU-CRYSTALLIN"/>
    <property type="match status" value="1"/>
</dbReference>
<keyword evidence="2" id="KW-1185">Reference proteome</keyword>
<dbReference type="RefSeq" id="WP_316666116.1">
    <property type="nucleotide sequence ID" value="NZ_CATZBU010000005.1"/>
</dbReference>
<reference evidence="1 2" key="1">
    <citation type="submission" date="2023-07" db="EMBL/GenBank/DDBJ databases">
        <authorList>
            <person name="Peeters C."/>
        </authorList>
    </citation>
    <scope>NUCLEOTIDE SEQUENCE [LARGE SCALE GENOMIC DNA]</scope>
    <source>
        <strain evidence="1 2">LMG 19083</strain>
    </source>
</reference>
<dbReference type="SUPFAM" id="SSF51735">
    <property type="entry name" value="NAD(P)-binding Rossmann-fold domains"/>
    <property type="match status" value="1"/>
</dbReference>
<accession>A0ABN9IVW6</accession>
<dbReference type="Gene3D" id="3.40.50.720">
    <property type="entry name" value="NAD(P)-binding Rossmann-like Domain"/>
    <property type="match status" value="1"/>
</dbReference>
<dbReference type="PANTHER" id="PTHR13812:SF19">
    <property type="entry name" value="KETIMINE REDUCTASE MU-CRYSTALLIN"/>
    <property type="match status" value="1"/>
</dbReference>
<evidence type="ECO:0000313" key="2">
    <source>
        <dbReference type="Proteomes" id="UP001189813"/>
    </source>
</evidence>
<dbReference type="Proteomes" id="UP001189813">
    <property type="component" value="Unassembled WGS sequence"/>
</dbReference>
<dbReference type="NCBIfam" id="NF005603">
    <property type="entry name" value="PRK07340.1"/>
    <property type="match status" value="1"/>
</dbReference>
<dbReference type="EC" id="1.5.1.49" evidence="1"/>
<dbReference type="InterPro" id="IPR003462">
    <property type="entry name" value="ODC_Mu_crystall"/>
</dbReference>
<organism evidence="1 2">
    <name type="scientific">Ralstonia psammae</name>
    <dbReference type="NCBI Taxonomy" id="3058598"/>
    <lineage>
        <taxon>Bacteria</taxon>
        <taxon>Pseudomonadati</taxon>
        <taxon>Pseudomonadota</taxon>
        <taxon>Betaproteobacteria</taxon>
        <taxon>Burkholderiales</taxon>
        <taxon>Burkholderiaceae</taxon>
        <taxon>Ralstonia</taxon>
    </lineage>
</organism>
<gene>
    <name evidence="1" type="primary">ocd</name>
    <name evidence="1" type="ORF">LMG19083_02586</name>
</gene>
<name>A0ABN9IVW6_9RALS</name>
<dbReference type="GO" id="GO:0016491">
    <property type="term" value="F:oxidoreductase activity"/>
    <property type="evidence" value="ECO:0007669"/>
    <property type="project" value="UniProtKB-KW"/>
</dbReference>
<dbReference type="EMBL" id="CATZBU010000005">
    <property type="protein sequence ID" value="CAJ0794479.1"/>
    <property type="molecule type" value="Genomic_DNA"/>
</dbReference>
<proteinExistence type="predicted"/>
<evidence type="ECO:0000313" key="1">
    <source>
        <dbReference type="EMBL" id="CAJ0794479.1"/>
    </source>
</evidence>
<dbReference type="Gene3D" id="3.30.1780.10">
    <property type="entry name" value="ornithine cyclodeaminase, domain 1"/>
    <property type="match status" value="1"/>
</dbReference>
<dbReference type="Pfam" id="PF02423">
    <property type="entry name" value="OCD_Mu_crystall"/>
    <property type="match status" value="1"/>
</dbReference>